<gene>
    <name evidence="8" type="primary">fliD</name>
    <name evidence="8" type="ORF">ACFPJ4_08965</name>
</gene>
<comment type="subcellular location">
    <subcellularLocation>
        <location evidence="5">Secreted</location>
    </subcellularLocation>
    <subcellularLocation>
        <location evidence="5">Bacterial flagellum</location>
    </subcellularLocation>
</comment>
<comment type="similarity">
    <text evidence="1 5">Belongs to the FliD family.</text>
</comment>
<reference evidence="9" key="1">
    <citation type="journal article" date="2019" name="Int. J. Syst. Evol. Microbiol.">
        <title>The Global Catalogue of Microorganisms (GCM) 10K type strain sequencing project: providing services to taxonomists for standard genome sequencing and annotation.</title>
        <authorList>
            <consortium name="The Broad Institute Genomics Platform"/>
            <consortium name="The Broad Institute Genome Sequencing Center for Infectious Disease"/>
            <person name="Wu L."/>
            <person name="Ma J."/>
        </authorList>
    </citation>
    <scope>NUCLEOTIDE SEQUENCE [LARGE SCALE GENOMIC DNA]</scope>
    <source>
        <strain evidence="9">CGMCC 4.6997</strain>
    </source>
</reference>
<keyword evidence="4 5" id="KW-0975">Bacterial flagellum</keyword>
<keyword evidence="8" id="KW-0969">Cilium</keyword>
<protein>
    <recommendedName>
        <fullName evidence="5">Flagellar hook-associated protein 2</fullName>
        <shortName evidence="5">HAP2</shortName>
    </recommendedName>
    <alternativeName>
        <fullName evidence="5">Flagellar cap protein</fullName>
    </alternativeName>
</protein>
<dbReference type="Pfam" id="PF02465">
    <property type="entry name" value="FliD_N"/>
    <property type="match status" value="1"/>
</dbReference>
<comment type="function">
    <text evidence="5">Required for morphogenesis and for the elongation of the flagellar filament by facilitating polymerization of the flagellin monomers at the tip of growing filament. Forms a capping structure, which prevents flagellin subunits (transported through the central channel of the flagellum) from leaking out without polymerization at the distal end.</text>
</comment>
<dbReference type="Pfam" id="PF07195">
    <property type="entry name" value="FliD_C"/>
    <property type="match status" value="1"/>
</dbReference>
<evidence type="ECO:0000256" key="5">
    <source>
        <dbReference type="RuleBase" id="RU362066"/>
    </source>
</evidence>
<evidence type="ECO:0000256" key="3">
    <source>
        <dbReference type="ARBA" id="ARBA00023054"/>
    </source>
</evidence>
<keyword evidence="8" id="KW-0282">Flagellum</keyword>
<evidence type="ECO:0000259" key="6">
    <source>
        <dbReference type="Pfam" id="PF02465"/>
    </source>
</evidence>
<evidence type="ECO:0000256" key="1">
    <source>
        <dbReference type="ARBA" id="ARBA00009764"/>
    </source>
</evidence>
<dbReference type="EMBL" id="JBHSMG010000002">
    <property type="protein sequence ID" value="MFC5502367.1"/>
    <property type="molecule type" value="Genomic_DNA"/>
</dbReference>
<evidence type="ECO:0000259" key="7">
    <source>
        <dbReference type="Pfam" id="PF07195"/>
    </source>
</evidence>
<feature type="domain" description="Flagellar hook-associated protein 2 N-terminal" evidence="6">
    <location>
        <begin position="23"/>
        <end position="118"/>
    </location>
</feature>
<keyword evidence="5" id="KW-0964">Secreted</keyword>
<evidence type="ECO:0000313" key="9">
    <source>
        <dbReference type="Proteomes" id="UP001596039"/>
    </source>
</evidence>
<proteinExistence type="inferred from homology"/>
<evidence type="ECO:0000256" key="2">
    <source>
        <dbReference type="ARBA" id="ARBA00011255"/>
    </source>
</evidence>
<dbReference type="InterPro" id="IPR010809">
    <property type="entry name" value="FliD_C"/>
</dbReference>
<dbReference type="Gene3D" id="1.20.5.340">
    <property type="match status" value="1"/>
</dbReference>
<evidence type="ECO:0000256" key="4">
    <source>
        <dbReference type="ARBA" id="ARBA00023143"/>
    </source>
</evidence>
<dbReference type="RefSeq" id="WP_386740062.1">
    <property type="nucleotide sequence ID" value="NZ_JBHSMG010000002.1"/>
</dbReference>
<keyword evidence="8" id="KW-0966">Cell projection</keyword>
<dbReference type="InterPro" id="IPR003481">
    <property type="entry name" value="FliD_N"/>
</dbReference>
<keyword evidence="3" id="KW-0175">Coiled coil</keyword>
<comment type="subunit">
    <text evidence="2 5">Homopentamer.</text>
</comment>
<comment type="caution">
    <text evidence="8">The sequence shown here is derived from an EMBL/GenBank/DDBJ whole genome shotgun (WGS) entry which is preliminary data.</text>
</comment>
<dbReference type="InterPro" id="IPR040026">
    <property type="entry name" value="FliD"/>
</dbReference>
<organism evidence="8 9">
    <name type="scientific">Lysinimonas soli</name>
    <dbReference type="NCBI Taxonomy" id="1074233"/>
    <lineage>
        <taxon>Bacteria</taxon>
        <taxon>Bacillati</taxon>
        <taxon>Actinomycetota</taxon>
        <taxon>Actinomycetes</taxon>
        <taxon>Micrococcales</taxon>
        <taxon>Microbacteriaceae</taxon>
        <taxon>Lysinimonas</taxon>
    </lineage>
</organism>
<dbReference type="PANTHER" id="PTHR30288:SF0">
    <property type="entry name" value="FLAGELLAR HOOK-ASSOCIATED PROTEIN 2"/>
    <property type="match status" value="1"/>
</dbReference>
<dbReference type="PANTHER" id="PTHR30288">
    <property type="entry name" value="FLAGELLAR CAP/ASSEMBLY PROTEIN FLID"/>
    <property type="match status" value="1"/>
</dbReference>
<keyword evidence="9" id="KW-1185">Reference proteome</keyword>
<dbReference type="Proteomes" id="UP001596039">
    <property type="component" value="Unassembled WGS sequence"/>
</dbReference>
<sequence length="476" mass="46726">MTTTSVTTSTNSAGASVLAGVVSGLNTSALVAAEIAAESGPRDALQTQIGTDNTLLTALRSLNTSYATLATQAAADAASNAWNVFTASSSDPSVTASTTTAASAGSVSFSVNAVAAAQVEVTAPMEDSSTTPSYTIVGSTGTPVAITPASGSVADIVAAINSSSAGVSAIAIASGKDATTGAALYRLQLTSSHTGASGAFGIYQGSPSDVSAGTAPNLLSQPGAASIQSASDASVTLWAGTAAAQTVTSSSNSFSDLLPGVTVSVSKVVSTPVTLTIAQDTATITNAASTLVSGVDALLQSIASSSAITSSSDSSGTTTTKGGPFTGDSLIRDAAYSLFNAVAQPANGTSPARIGININQDGSITFDATAFQAALSSDPAGTHALLQSISSAVAAQARTQSDAVTGALTTRISSLTGDISGLNAQVAAWTTELAARQTALETAYAAMETQLSSLKTQSNWLSQQFPTSVNSNGSRG</sequence>
<name>A0ABW0NT25_9MICO</name>
<accession>A0ABW0NT25</accession>
<feature type="domain" description="Flagellar hook-associated protein 2 C-terminal" evidence="7">
    <location>
        <begin position="230"/>
        <end position="455"/>
    </location>
</feature>
<evidence type="ECO:0000313" key="8">
    <source>
        <dbReference type="EMBL" id="MFC5502367.1"/>
    </source>
</evidence>